<evidence type="ECO:0000313" key="3">
    <source>
        <dbReference type="Proteomes" id="UP000004947"/>
    </source>
</evidence>
<dbReference type="AlphaFoldDB" id="A6DTY8"/>
<evidence type="ECO:0000313" key="2">
    <source>
        <dbReference type="EMBL" id="EDM24904.1"/>
    </source>
</evidence>
<feature type="transmembrane region" description="Helical" evidence="1">
    <location>
        <begin position="42"/>
        <end position="60"/>
    </location>
</feature>
<organism evidence="2 3">
    <name type="scientific">Lentisphaera araneosa HTCC2155</name>
    <dbReference type="NCBI Taxonomy" id="313628"/>
    <lineage>
        <taxon>Bacteria</taxon>
        <taxon>Pseudomonadati</taxon>
        <taxon>Lentisphaerota</taxon>
        <taxon>Lentisphaeria</taxon>
        <taxon>Lentisphaerales</taxon>
        <taxon>Lentisphaeraceae</taxon>
        <taxon>Lentisphaera</taxon>
    </lineage>
</organism>
<dbReference type="RefSeq" id="WP_007281277.1">
    <property type="nucleotide sequence ID" value="NZ_ABCK01000043.1"/>
</dbReference>
<name>A6DTY8_9BACT</name>
<dbReference type="EMBL" id="ABCK01000043">
    <property type="protein sequence ID" value="EDM24904.1"/>
    <property type="molecule type" value="Genomic_DNA"/>
</dbReference>
<protein>
    <submittedName>
        <fullName evidence="2">Uncharacterized protein</fullName>
    </submittedName>
</protein>
<comment type="caution">
    <text evidence="2">The sequence shown here is derived from an EMBL/GenBank/DDBJ whole genome shotgun (WGS) entry which is preliminary data.</text>
</comment>
<reference evidence="2 3" key="1">
    <citation type="journal article" date="2010" name="J. Bacteriol.">
        <title>Genome sequence of Lentisphaera araneosa HTCC2155T, the type species of the order Lentisphaerales in the phylum Lentisphaerae.</title>
        <authorList>
            <person name="Thrash J.C."/>
            <person name="Cho J.C."/>
            <person name="Vergin K.L."/>
            <person name="Morris R.M."/>
            <person name="Giovannoni S.J."/>
        </authorList>
    </citation>
    <scope>NUCLEOTIDE SEQUENCE [LARGE SCALE GENOMIC DNA]</scope>
    <source>
        <strain evidence="2 3">HTCC2155</strain>
    </source>
</reference>
<accession>A6DTY8</accession>
<keyword evidence="3" id="KW-1185">Reference proteome</keyword>
<evidence type="ECO:0000256" key="1">
    <source>
        <dbReference type="SAM" id="Phobius"/>
    </source>
</evidence>
<keyword evidence="1" id="KW-0812">Transmembrane</keyword>
<proteinExistence type="predicted"/>
<keyword evidence="1" id="KW-0472">Membrane</keyword>
<feature type="transmembrane region" description="Helical" evidence="1">
    <location>
        <begin position="81"/>
        <end position="100"/>
    </location>
</feature>
<sequence length="102" mass="11544">MKILGATLIIIGSIFGGIGIIKQFISTMSNEPIQFEEQMKSFAFYFGSFWVLFFTGGALLKRKIILETPNQYKPIESNRKTIIIYTLSIILGCIILNYGIQK</sequence>
<gene>
    <name evidence="2" type="ORF">LNTAR_04211</name>
</gene>
<dbReference type="Proteomes" id="UP000004947">
    <property type="component" value="Unassembled WGS sequence"/>
</dbReference>
<keyword evidence="1" id="KW-1133">Transmembrane helix</keyword>